<feature type="chain" id="PRO_5047421602" description="Lipoprotein" evidence="1">
    <location>
        <begin position="24"/>
        <end position="185"/>
    </location>
</feature>
<dbReference type="EMBL" id="JBHSLF010000041">
    <property type="protein sequence ID" value="MFC5345205.1"/>
    <property type="molecule type" value="Genomic_DNA"/>
</dbReference>
<name>A0ABW0FU03_9CAUL</name>
<evidence type="ECO:0000313" key="2">
    <source>
        <dbReference type="EMBL" id="MFC5345205.1"/>
    </source>
</evidence>
<evidence type="ECO:0000256" key="1">
    <source>
        <dbReference type="SAM" id="SignalP"/>
    </source>
</evidence>
<evidence type="ECO:0008006" key="4">
    <source>
        <dbReference type="Google" id="ProtNLM"/>
    </source>
</evidence>
<comment type="caution">
    <text evidence="2">The sequence shown here is derived from an EMBL/GenBank/DDBJ whole genome shotgun (WGS) entry which is preliminary data.</text>
</comment>
<proteinExistence type="predicted"/>
<reference evidence="3" key="1">
    <citation type="journal article" date="2019" name="Int. J. Syst. Evol. Microbiol.">
        <title>The Global Catalogue of Microorganisms (GCM) 10K type strain sequencing project: providing services to taxonomists for standard genome sequencing and annotation.</title>
        <authorList>
            <consortium name="The Broad Institute Genomics Platform"/>
            <consortium name="The Broad Institute Genome Sequencing Center for Infectious Disease"/>
            <person name="Wu L."/>
            <person name="Ma J."/>
        </authorList>
    </citation>
    <scope>NUCLEOTIDE SEQUENCE [LARGE SCALE GENOMIC DNA]</scope>
    <source>
        <strain evidence="3">JCM 12125</strain>
    </source>
</reference>
<keyword evidence="3" id="KW-1185">Reference proteome</keyword>
<evidence type="ECO:0000313" key="3">
    <source>
        <dbReference type="Proteomes" id="UP001596152"/>
    </source>
</evidence>
<organism evidence="2 3">
    <name type="scientific">Brevundimonas staleyi</name>
    <dbReference type="NCBI Taxonomy" id="74326"/>
    <lineage>
        <taxon>Bacteria</taxon>
        <taxon>Pseudomonadati</taxon>
        <taxon>Pseudomonadota</taxon>
        <taxon>Alphaproteobacteria</taxon>
        <taxon>Caulobacterales</taxon>
        <taxon>Caulobacteraceae</taxon>
        <taxon>Brevundimonas</taxon>
    </lineage>
</organism>
<sequence>MIRTLFATAAVLALTGCAMVDQAGTKPPAGLNWYVISQLNDFYNDPEDPTNRPPLLSAPPEGVVSAVDVNGDGANDWVVKWPDSSQFCGTGGCRYTVYLTHGQNLVRLFDRQVFDGLTFSMVEGEARFEGRFHHGTCNDEREECRLAWGLDPATRTLVPRASANGDRYAVTGGQAPIDPIWEGEN</sequence>
<keyword evidence="1" id="KW-0732">Signal</keyword>
<dbReference type="PROSITE" id="PS51257">
    <property type="entry name" value="PROKAR_LIPOPROTEIN"/>
    <property type="match status" value="1"/>
</dbReference>
<dbReference type="Proteomes" id="UP001596152">
    <property type="component" value="Unassembled WGS sequence"/>
</dbReference>
<dbReference type="RefSeq" id="WP_374036234.1">
    <property type="nucleotide sequence ID" value="NZ_CP169082.1"/>
</dbReference>
<gene>
    <name evidence="2" type="ORF">ACFPIE_14900</name>
</gene>
<feature type="signal peptide" evidence="1">
    <location>
        <begin position="1"/>
        <end position="23"/>
    </location>
</feature>
<accession>A0ABW0FU03</accession>
<protein>
    <recommendedName>
        <fullName evidence="4">Lipoprotein</fullName>
    </recommendedName>
</protein>